<dbReference type="EMBL" id="BQFW01000015">
    <property type="protein sequence ID" value="GJJ78392.1"/>
    <property type="molecule type" value="Genomic_DNA"/>
</dbReference>
<dbReference type="Proteomes" id="UP000827284">
    <property type="component" value="Unassembled WGS sequence"/>
</dbReference>
<evidence type="ECO:0000256" key="1">
    <source>
        <dbReference type="ARBA" id="ARBA00012160"/>
    </source>
</evidence>
<dbReference type="InterPro" id="IPR029063">
    <property type="entry name" value="SAM-dependent_MTases_sf"/>
</dbReference>
<keyword evidence="2 8" id="KW-0489">Methyltransferase</keyword>
<accession>A0A9P3HLH8</accession>
<reference evidence="8" key="1">
    <citation type="submission" date="2021-11" db="EMBL/GenBank/DDBJ databases">
        <authorList>
            <person name="Herlambang A."/>
            <person name="Guo Y."/>
            <person name="Takashima Y."/>
            <person name="Nishizawa T."/>
        </authorList>
    </citation>
    <scope>NUCLEOTIDE SEQUENCE</scope>
    <source>
        <strain evidence="8">E1425</strain>
    </source>
</reference>
<dbReference type="AlphaFoldDB" id="A0A9P3HLH8"/>
<dbReference type="PROSITE" id="PS00092">
    <property type="entry name" value="N6_MTASE"/>
    <property type="match status" value="1"/>
</dbReference>
<comment type="catalytic activity">
    <reaction evidence="5">
        <text>an adenosine in mRNA + S-adenosyl-L-methionine = an N(6)-methyladenosine in mRNA + S-adenosyl-L-homocysteine + H(+)</text>
        <dbReference type="Rhea" id="RHEA:55584"/>
        <dbReference type="Rhea" id="RHEA-COMP:12414"/>
        <dbReference type="Rhea" id="RHEA-COMP:12417"/>
        <dbReference type="ChEBI" id="CHEBI:15378"/>
        <dbReference type="ChEBI" id="CHEBI:57856"/>
        <dbReference type="ChEBI" id="CHEBI:59789"/>
        <dbReference type="ChEBI" id="CHEBI:74411"/>
        <dbReference type="ChEBI" id="CHEBI:74449"/>
        <dbReference type="EC" id="2.1.1.348"/>
    </reaction>
</comment>
<dbReference type="GO" id="GO:0003676">
    <property type="term" value="F:nucleic acid binding"/>
    <property type="evidence" value="ECO:0007669"/>
    <property type="project" value="InterPro"/>
</dbReference>
<evidence type="ECO:0000256" key="3">
    <source>
        <dbReference type="ARBA" id="ARBA00022679"/>
    </source>
</evidence>
<evidence type="ECO:0000256" key="2">
    <source>
        <dbReference type="ARBA" id="ARBA00022603"/>
    </source>
</evidence>
<name>A0A9P3HLH8_9FUNG</name>
<dbReference type="GO" id="GO:0001734">
    <property type="term" value="F:mRNA m(6)A methyltransferase activity"/>
    <property type="evidence" value="ECO:0007669"/>
    <property type="project" value="UniProtKB-EC"/>
</dbReference>
<feature type="compositionally biased region" description="Polar residues" evidence="7">
    <location>
        <begin position="11"/>
        <end position="20"/>
    </location>
</feature>
<comment type="similarity">
    <text evidence="6">Belongs to the MT-A70-like family.</text>
</comment>
<evidence type="ECO:0000313" key="9">
    <source>
        <dbReference type="Proteomes" id="UP000827284"/>
    </source>
</evidence>
<comment type="caution">
    <text evidence="8">The sequence shown here is derived from an EMBL/GenBank/DDBJ whole genome shotgun (WGS) entry which is preliminary data.</text>
</comment>
<feature type="region of interest" description="Disordered" evidence="7">
    <location>
        <begin position="85"/>
        <end position="108"/>
    </location>
</feature>
<feature type="region of interest" description="Disordered" evidence="7">
    <location>
        <begin position="1"/>
        <end position="20"/>
    </location>
</feature>
<evidence type="ECO:0000256" key="7">
    <source>
        <dbReference type="SAM" id="MobiDB-lite"/>
    </source>
</evidence>
<dbReference type="EC" id="2.1.1.348" evidence="1"/>
<gene>
    <name evidence="8" type="ORF">EMPS_10751</name>
</gene>
<dbReference type="GO" id="GO:0032259">
    <property type="term" value="P:methylation"/>
    <property type="evidence" value="ECO:0007669"/>
    <property type="project" value="UniProtKB-KW"/>
</dbReference>
<feature type="compositionally biased region" description="Basic and acidic residues" evidence="7">
    <location>
        <begin position="87"/>
        <end position="97"/>
    </location>
</feature>
<dbReference type="OrthoDB" id="10262526at2759"/>
<protein>
    <recommendedName>
        <fullName evidence="1">mRNA m(6)A methyltransferase</fullName>
        <ecNumber evidence="1">2.1.1.348</ecNumber>
    </recommendedName>
</protein>
<reference evidence="8" key="2">
    <citation type="journal article" date="2022" name="Microbiol. Resour. Announc.">
        <title>Whole-Genome Sequence of Entomortierella parvispora E1425, a Mucoromycotan Fungus Associated with Burkholderiaceae-Related Endosymbiotic Bacteria.</title>
        <authorList>
            <person name="Herlambang A."/>
            <person name="Guo Y."/>
            <person name="Takashima Y."/>
            <person name="Narisawa K."/>
            <person name="Ohta H."/>
            <person name="Nishizawa T."/>
        </authorList>
    </citation>
    <scope>NUCLEOTIDE SEQUENCE</scope>
    <source>
        <strain evidence="8">E1425</strain>
    </source>
</reference>
<dbReference type="GO" id="GO:0005634">
    <property type="term" value="C:nucleus"/>
    <property type="evidence" value="ECO:0007669"/>
    <property type="project" value="TreeGrafter"/>
</dbReference>
<dbReference type="PROSITE" id="PS51143">
    <property type="entry name" value="MT_A70"/>
    <property type="match status" value="1"/>
</dbReference>
<proteinExistence type="inferred from homology"/>
<dbReference type="PANTHER" id="PTHR12829">
    <property type="entry name" value="N6-ADENOSINE-METHYLTRANSFERASE"/>
    <property type="match status" value="1"/>
</dbReference>
<dbReference type="GO" id="GO:0036396">
    <property type="term" value="C:RNA N6-methyladenosine methyltransferase complex"/>
    <property type="evidence" value="ECO:0007669"/>
    <property type="project" value="TreeGrafter"/>
</dbReference>
<dbReference type="InterPro" id="IPR002052">
    <property type="entry name" value="DNA_methylase_N6_adenine_CS"/>
</dbReference>
<keyword evidence="9" id="KW-1185">Reference proteome</keyword>
<dbReference type="Gene3D" id="3.40.50.150">
    <property type="entry name" value="Vaccinia Virus protein VP39"/>
    <property type="match status" value="1"/>
</dbReference>
<evidence type="ECO:0000256" key="4">
    <source>
        <dbReference type="ARBA" id="ARBA00022691"/>
    </source>
</evidence>
<dbReference type="SUPFAM" id="SSF53335">
    <property type="entry name" value="S-adenosyl-L-methionine-dependent methyltransferases"/>
    <property type="match status" value="1"/>
</dbReference>
<keyword evidence="3" id="KW-0808">Transferase</keyword>
<evidence type="ECO:0000313" key="8">
    <source>
        <dbReference type="EMBL" id="GJJ78392.1"/>
    </source>
</evidence>
<evidence type="ECO:0000256" key="6">
    <source>
        <dbReference type="PROSITE-ProRule" id="PRU00489"/>
    </source>
</evidence>
<feature type="compositionally biased region" description="Acidic residues" evidence="7">
    <location>
        <begin position="98"/>
        <end position="108"/>
    </location>
</feature>
<dbReference type="Pfam" id="PF05063">
    <property type="entry name" value="MT-A70"/>
    <property type="match status" value="1"/>
</dbReference>
<keyword evidence="4" id="KW-0949">S-adenosyl-L-methionine</keyword>
<sequence length="305" mass="34079">MTLSDEVIMTDSGNDSESGSVNNAFLAATTAMDANATNASGASSPASSSGIVPTLSATGRLAKLLAREQELIKTLEQLTQDIAALEKTPEDETKEENAEGEEEGDDLEEFEAPEWCVPIKANVMTYDWDSLASECQFDVILMDPPWQLATHAPTRGVAIAYQQLPDICIEELPVPKLSSNGFIFIWVINNKYARAFDLMRKWGYSYVDDITWVKQTVNRRMAKGHGYYLQHAKETCLVGKKGEDPPNCRHSIGSDVIFSERRGQSQKPEELYELIEELVPNGRYLEIFGRKNNLRDYWVTVGNEL</sequence>
<dbReference type="InterPro" id="IPR007757">
    <property type="entry name" value="MT-A70-like"/>
</dbReference>
<organism evidence="8 9">
    <name type="scientific">Entomortierella parvispora</name>
    <dbReference type="NCBI Taxonomy" id="205924"/>
    <lineage>
        <taxon>Eukaryota</taxon>
        <taxon>Fungi</taxon>
        <taxon>Fungi incertae sedis</taxon>
        <taxon>Mucoromycota</taxon>
        <taxon>Mortierellomycotina</taxon>
        <taxon>Mortierellomycetes</taxon>
        <taxon>Mortierellales</taxon>
        <taxon>Mortierellaceae</taxon>
        <taxon>Entomortierella</taxon>
    </lineage>
</organism>
<evidence type="ECO:0000256" key="5">
    <source>
        <dbReference type="ARBA" id="ARBA00048957"/>
    </source>
</evidence>
<dbReference type="PANTHER" id="PTHR12829:SF7">
    <property type="entry name" value="N6-ADENOSINE-METHYLTRANSFERASE CATALYTIC SUBUNIT"/>
    <property type="match status" value="1"/>
</dbReference>